<dbReference type="GeneID" id="5037980"/>
<proteinExistence type="predicted"/>
<dbReference type="Proteomes" id="UP000000600">
    <property type="component" value="Unassembled WGS sequence"/>
</dbReference>
<organism evidence="1 2">
    <name type="scientific">Paramecium tetraurelia</name>
    <dbReference type="NCBI Taxonomy" id="5888"/>
    <lineage>
        <taxon>Eukaryota</taxon>
        <taxon>Sar</taxon>
        <taxon>Alveolata</taxon>
        <taxon>Ciliophora</taxon>
        <taxon>Intramacronucleata</taxon>
        <taxon>Oligohymenophorea</taxon>
        <taxon>Peniculida</taxon>
        <taxon>Parameciidae</taxon>
        <taxon>Paramecium</taxon>
    </lineage>
</organism>
<name>A0DP31_PARTE</name>
<dbReference type="KEGG" id="ptm:GSPATT00039706001"/>
<dbReference type="InParanoid" id="A0DP31"/>
<sequence length="85" mass="9869">MSHFAQLALFQDNKQKQNQLSGVIIKMHSVKIKEPQLHQKYQMVSQEVIMEVAQGILFTLYQDIHGVPQGIQQTLRYCKSMKQIP</sequence>
<dbReference type="EMBL" id="CT868525">
    <property type="protein sequence ID" value="CAK84798.1"/>
    <property type="molecule type" value="Genomic_DNA"/>
</dbReference>
<keyword evidence="2" id="KW-1185">Reference proteome</keyword>
<protein>
    <submittedName>
        <fullName evidence="1">Uncharacterized protein</fullName>
    </submittedName>
</protein>
<evidence type="ECO:0000313" key="2">
    <source>
        <dbReference type="Proteomes" id="UP000000600"/>
    </source>
</evidence>
<reference evidence="1 2" key="1">
    <citation type="journal article" date="2006" name="Nature">
        <title>Global trends of whole-genome duplications revealed by the ciliate Paramecium tetraurelia.</title>
        <authorList>
            <consortium name="Genoscope"/>
            <person name="Aury J.-M."/>
            <person name="Jaillon O."/>
            <person name="Duret L."/>
            <person name="Noel B."/>
            <person name="Jubin C."/>
            <person name="Porcel B.M."/>
            <person name="Segurens B."/>
            <person name="Daubin V."/>
            <person name="Anthouard V."/>
            <person name="Aiach N."/>
            <person name="Arnaiz O."/>
            <person name="Billaut A."/>
            <person name="Beisson J."/>
            <person name="Blanc I."/>
            <person name="Bouhouche K."/>
            <person name="Camara F."/>
            <person name="Duharcourt S."/>
            <person name="Guigo R."/>
            <person name="Gogendeau D."/>
            <person name="Katinka M."/>
            <person name="Keller A.-M."/>
            <person name="Kissmehl R."/>
            <person name="Klotz C."/>
            <person name="Koll F."/>
            <person name="Le Moue A."/>
            <person name="Lepere C."/>
            <person name="Malinsky S."/>
            <person name="Nowacki M."/>
            <person name="Nowak J.K."/>
            <person name="Plattner H."/>
            <person name="Poulain J."/>
            <person name="Ruiz F."/>
            <person name="Serrano V."/>
            <person name="Zagulski M."/>
            <person name="Dessen P."/>
            <person name="Betermier M."/>
            <person name="Weissenbach J."/>
            <person name="Scarpelli C."/>
            <person name="Schachter V."/>
            <person name="Sperling L."/>
            <person name="Meyer E."/>
            <person name="Cohen J."/>
            <person name="Wincker P."/>
        </authorList>
    </citation>
    <scope>NUCLEOTIDE SEQUENCE [LARGE SCALE GENOMIC DNA]</scope>
    <source>
        <strain evidence="1 2">Stock d4-2</strain>
    </source>
</reference>
<dbReference type="HOGENOM" id="CLU_2517443_0_0_1"/>
<accession>A0DP31</accession>
<gene>
    <name evidence="1" type="ORF">GSPATT00039706001</name>
</gene>
<dbReference type="AlphaFoldDB" id="A0DP31"/>
<dbReference type="RefSeq" id="XP_001452195.1">
    <property type="nucleotide sequence ID" value="XM_001452158.1"/>
</dbReference>
<evidence type="ECO:0000313" key="1">
    <source>
        <dbReference type="EMBL" id="CAK84798.1"/>
    </source>
</evidence>